<dbReference type="NCBIfam" id="NF000642">
    <property type="entry name" value="PRK00024.1"/>
    <property type="match status" value="1"/>
</dbReference>
<evidence type="ECO:0000256" key="6">
    <source>
        <dbReference type="ARBA" id="ARBA00023049"/>
    </source>
</evidence>
<organism evidence="9 10">
    <name type="scientific">Clostridium scatologenes</name>
    <dbReference type="NCBI Taxonomy" id="1548"/>
    <lineage>
        <taxon>Bacteria</taxon>
        <taxon>Bacillati</taxon>
        <taxon>Bacillota</taxon>
        <taxon>Clostridia</taxon>
        <taxon>Eubacteriales</taxon>
        <taxon>Clostridiaceae</taxon>
        <taxon>Clostridium</taxon>
    </lineage>
</organism>
<dbReference type="AlphaFoldDB" id="A0A0E3K424"/>
<dbReference type="InterPro" id="IPR037518">
    <property type="entry name" value="MPN"/>
</dbReference>
<dbReference type="GO" id="GO:0046872">
    <property type="term" value="F:metal ion binding"/>
    <property type="evidence" value="ECO:0007669"/>
    <property type="project" value="UniProtKB-KW"/>
</dbReference>
<comment type="similarity">
    <text evidence="1 7">Belongs to the UPF0758 family.</text>
</comment>
<keyword evidence="2" id="KW-0645">Protease</keyword>
<evidence type="ECO:0000313" key="9">
    <source>
        <dbReference type="EMBL" id="AKA72083.1"/>
    </source>
</evidence>
<dbReference type="PROSITE" id="PS01302">
    <property type="entry name" value="UPF0758"/>
    <property type="match status" value="1"/>
</dbReference>
<dbReference type="InterPro" id="IPR025657">
    <property type="entry name" value="RadC_JAB"/>
</dbReference>
<evidence type="ECO:0000256" key="2">
    <source>
        <dbReference type="ARBA" id="ARBA00022670"/>
    </source>
</evidence>
<sequence>MKQTLKIMDLPENERPRERLLRYGTQSLSNAELLAIILGSGTKRENVLSLSNRIIKETGGLNGLLKSTVEDFTSLSGIGEAKAAQLMALLELSKRFKSYRDGNDYKISKPKDAALLVMNEMKNLKQEHLKVIMLNTKNVVMFIKDVSVGSLNSSIVHPREVFCDAIRKNSAFIIVCHNHPSGDPQPSNEDINVTNRLKECGKLLGIELLDHLIIGNGRYVSLKEKGIL</sequence>
<dbReference type="Proteomes" id="UP000033115">
    <property type="component" value="Chromosome"/>
</dbReference>
<dbReference type="InterPro" id="IPR020891">
    <property type="entry name" value="UPF0758_CS"/>
</dbReference>
<dbReference type="Pfam" id="PF20582">
    <property type="entry name" value="UPF0758_N"/>
    <property type="match status" value="1"/>
</dbReference>
<dbReference type="Gene3D" id="1.10.150.20">
    <property type="entry name" value="5' to 3' exonuclease, C-terminal subdomain"/>
    <property type="match status" value="1"/>
</dbReference>
<evidence type="ECO:0000313" key="10">
    <source>
        <dbReference type="Proteomes" id="UP000033115"/>
    </source>
</evidence>
<evidence type="ECO:0000256" key="5">
    <source>
        <dbReference type="ARBA" id="ARBA00022833"/>
    </source>
</evidence>
<dbReference type="PANTHER" id="PTHR30471">
    <property type="entry name" value="DNA REPAIR PROTEIN RADC"/>
    <property type="match status" value="1"/>
</dbReference>
<evidence type="ECO:0000256" key="4">
    <source>
        <dbReference type="ARBA" id="ARBA00022801"/>
    </source>
</evidence>
<keyword evidence="3" id="KW-0479">Metal-binding</keyword>
<keyword evidence="4" id="KW-0378">Hydrolase</keyword>
<dbReference type="CDD" id="cd08071">
    <property type="entry name" value="MPN_DUF2466"/>
    <property type="match status" value="1"/>
</dbReference>
<proteinExistence type="inferred from homology"/>
<dbReference type="Pfam" id="PF04002">
    <property type="entry name" value="RadC"/>
    <property type="match status" value="1"/>
</dbReference>
<keyword evidence="5" id="KW-0862">Zinc</keyword>
<dbReference type="KEGG" id="csq:CSCA_4958"/>
<dbReference type="GO" id="GO:0008237">
    <property type="term" value="F:metallopeptidase activity"/>
    <property type="evidence" value="ECO:0007669"/>
    <property type="project" value="UniProtKB-KW"/>
</dbReference>
<evidence type="ECO:0000256" key="7">
    <source>
        <dbReference type="RuleBase" id="RU003797"/>
    </source>
</evidence>
<dbReference type="HOGENOM" id="CLU_073529_0_2_9"/>
<dbReference type="STRING" id="1548.CSCA_4958"/>
<dbReference type="EMBL" id="CP009933">
    <property type="protein sequence ID" value="AKA72083.1"/>
    <property type="molecule type" value="Genomic_DNA"/>
</dbReference>
<dbReference type="PANTHER" id="PTHR30471:SF3">
    <property type="entry name" value="UPF0758 PROTEIN YEES-RELATED"/>
    <property type="match status" value="1"/>
</dbReference>
<evidence type="ECO:0000256" key="1">
    <source>
        <dbReference type="ARBA" id="ARBA00010243"/>
    </source>
</evidence>
<keyword evidence="10" id="KW-1185">Reference proteome</keyword>
<dbReference type="InterPro" id="IPR001405">
    <property type="entry name" value="UPF0758"/>
</dbReference>
<name>A0A0E3K424_CLOSL</name>
<dbReference type="InterPro" id="IPR046778">
    <property type="entry name" value="UPF0758_N"/>
</dbReference>
<reference evidence="9 10" key="1">
    <citation type="journal article" date="2015" name="J. Biotechnol.">
        <title>Complete genome sequence of a malodorant-producing acetogen, Clostridium scatologenes ATCC 25775(T).</title>
        <authorList>
            <person name="Zhu Z."/>
            <person name="Guo T."/>
            <person name="Zheng H."/>
            <person name="Song T."/>
            <person name="Ouyang P."/>
            <person name="Xie J."/>
        </authorList>
    </citation>
    <scope>NUCLEOTIDE SEQUENCE [LARGE SCALE GENOMIC DNA]</scope>
    <source>
        <strain evidence="9 10">ATCC 25775</strain>
    </source>
</reference>
<dbReference type="SUPFAM" id="SSF47781">
    <property type="entry name" value="RuvA domain 2-like"/>
    <property type="match status" value="1"/>
</dbReference>
<evidence type="ECO:0000256" key="3">
    <source>
        <dbReference type="ARBA" id="ARBA00022723"/>
    </source>
</evidence>
<dbReference type="Gene3D" id="3.40.140.10">
    <property type="entry name" value="Cytidine Deaminase, domain 2"/>
    <property type="match status" value="1"/>
</dbReference>
<evidence type="ECO:0000259" key="8">
    <source>
        <dbReference type="PROSITE" id="PS50249"/>
    </source>
</evidence>
<feature type="domain" description="MPN" evidence="8">
    <location>
        <begin position="106"/>
        <end position="228"/>
    </location>
</feature>
<dbReference type="NCBIfam" id="TIGR00608">
    <property type="entry name" value="radc"/>
    <property type="match status" value="1"/>
</dbReference>
<dbReference type="PROSITE" id="PS50249">
    <property type="entry name" value="MPN"/>
    <property type="match status" value="1"/>
</dbReference>
<accession>A0A0E3K424</accession>
<protein>
    <submittedName>
        <fullName evidence="9">DNA repair protein RadC</fullName>
    </submittedName>
</protein>
<gene>
    <name evidence="9" type="ORF">CSCA_4958</name>
</gene>
<keyword evidence="6" id="KW-0482">Metalloprotease</keyword>
<dbReference type="RefSeq" id="WP_029163336.1">
    <property type="nucleotide sequence ID" value="NZ_CP009933.1"/>
</dbReference>
<dbReference type="GO" id="GO:0006508">
    <property type="term" value="P:proteolysis"/>
    <property type="evidence" value="ECO:0007669"/>
    <property type="project" value="UniProtKB-KW"/>
</dbReference>
<dbReference type="InterPro" id="IPR010994">
    <property type="entry name" value="RuvA_2-like"/>
</dbReference>